<keyword evidence="4" id="KW-1185">Reference proteome</keyword>
<dbReference type="RefSeq" id="WP_199023084.1">
    <property type="nucleotide sequence ID" value="NZ_JAELVR010000001.1"/>
</dbReference>
<feature type="compositionally biased region" description="Basic residues" evidence="1">
    <location>
        <begin position="383"/>
        <end position="423"/>
    </location>
</feature>
<name>A0A8J7IHF2_9RHOB</name>
<dbReference type="EMBL" id="JAELVR010000001">
    <property type="protein sequence ID" value="MBJ6370322.1"/>
    <property type="molecule type" value="Genomic_DNA"/>
</dbReference>
<feature type="compositionally biased region" description="Basic and acidic residues" evidence="1">
    <location>
        <begin position="340"/>
        <end position="351"/>
    </location>
</feature>
<feature type="compositionally biased region" description="Basic and acidic residues" evidence="1">
    <location>
        <begin position="301"/>
        <end position="312"/>
    </location>
</feature>
<accession>A0A8J7IHF2</accession>
<dbReference type="PANTHER" id="PTHR40269">
    <property type="entry name" value="OUTER MEMBRANE PROTEIN-RELATED"/>
    <property type="match status" value="1"/>
</dbReference>
<reference evidence="3" key="1">
    <citation type="submission" date="2020-12" db="EMBL/GenBank/DDBJ databases">
        <title>Sedimentitalea sp. nov., isolated from sand in Incheon.</title>
        <authorList>
            <person name="Kim W."/>
        </authorList>
    </citation>
    <scope>NUCLEOTIDE SEQUENCE</scope>
    <source>
        <strain evidence="3">CAU 1593</strain>
    </source>
</reference>
<protein>
    <submittedName>
        <fullName evidence="3">DUF3300 domain-containing protein</fullName>
    </submittedName>
</protein>
<dbReference type="Pfam" id="PF11737">
    <property type="entry name" value="DUF3300"/>
    <property type="match status" value="1"/>
</dbReference>
<evidence type="ECO:0000256" key="1">
    <source>
        <dbReference type="SAM" id="MobiDB-lite"/>
    </source>
</evidence>
<gene>
    <name evidence="3" type="ORF">JF290_02180</name>
</gene>
<organism evidence="3 4">
    <name type="scientific">Sedimentitalea arenosa</name>
    <dbReference type="NCBI Taxonomy" id="2798803"/>
    <lineage>
        <taxon>Bacteria</taxon>
        <taxon>Pseudomonadati</taxon>
        <taxon>Pseudomonadota</taxon>
        <taxon>Alphaproteobacteria</taxon>
        <taxon>Rhodobacterales</taxon>
        <taxon>Paracoccaceae</taxon>
        <taxon>Sedimentitalea</taxon>
    </lineage>
</organism>
<feature type="region of interest" description="Disordered" evidence="1">
    <location>
        <begin position="283"/>
        <end position="423"/>
    </location>
</feature>
<proteinExistence type="predicted"/>
<dbReference type="AlphaFoldDB" id="A0A8J7IHF2"/>
<keyword evidence="2" id="KW-0732">Signal</keyword>
<dbReference type="PANTHER" id="PTHR40269:SF1">
    <property type="entry name" value="OUTER MEMBRANE PROTEIN"/>
    <property type="match status" value="1"/>
</dbReference>
<feature type="chain" id="PRO_5035319857" evidence="2">
    <location>
        <begin position="23"/>
        <end position="423"/>
    </location>
</feature>
<dbReference type="InterPro" id="IPR021728">
    <property type="entry name" value="DUF3300"/>
</dbReference>
<feature type="signal peptide" evidence="2">
    <location>
        <begin position="1"/>
        <end position="22"/>
    </location>
</feature>
<dbReference type="Proteomes" id="UP000619079">
    <property type="component" value="Unassembled WGS sequence"/>
</dbReference>
<evidence type="ECO:0000256" key="2">
    <source>
        <dbReference type="SAM" id="SignalP"/>
    </source>
</evidence>
<evidence type="ECO:0000313" key="4">
    <source>
        <dbReference type="Proteomes" id="UP000619079"/>
    </source>
</evidence>
<evidence type="ECO:0000313" key="3">
    <source>
        <dbReference type="EMBL" id="MBJ6370322.1"/>
    </source>
</evidence>
<sequence>MTRHLTALCLTAVLLGPPVAQAQTDTAAPQEEVPEEALLTQAEIETLVAPVALYPDTLLIQILVASTFPLDVMKADRLLAINEDSDQDTLQAAIDAEGYDPSVAVLATAFPTVINDMATHVEWTETMGNVMLAQSDDVMAGVQTLRQQAIDNGALISGDAQTVEVSNDNEVIIQPTDPEVVYVPQYDPQVVYADNDSGVEDALVAGAVAFGTFAVMDAIFDNDDPWNDYWGCRNCGGWGGGGTGIIRSPNIDLDVDGNVNIGNNIDLGDKQWRPDNNRAQDAKNKIAEKRNPGGATTLPFDKGDSRGDEMRAKLSNKAGATDISRPGNRDQIANIQRPSKRPEGIKRDAVAKTKPSLNRPNAATRPAVKKPAVKKPAAAKQQIAKRKPAASRPTALKKRSSAPKARAASHRGGGAHRAGKRRR</sequence>
<comment type="caution">
    <text evidence="3">The sequence shown here is derived from an EMBL/GenBank/DDBJ whole genome shotgun (WGS) entry which is preliminary data.</text>
</comment>